<dbReference type="STRING" id="1246626.BleG1_0544"/>
<organism evidence="2 3">
    <name type="scientific">Shouchella lehensis G1</name>
    <dbReference type="NCBI Taxonomy" id="1246626"/>
    <lineage>
        <taxon>Bacteria</taxon>
        <taxon>Bacillati</taxon>
        <taxon>Bacillota</taxon>
        <taxon>Bacilli</taxon>
        <taxon>Bacillales</taxon>
        <taxon>Bacillaceae</taxon>
        <taxon>Shouchella</taxon>
    </lineage>
</organism>
<sequence length="598" mass="67530">MKHILKALAFLAVFLFGSLIVTNAHGKAHELPLFYYEQTIIDPEDMVYNPTGEYDFPTVIRAEDYFDQPLGTYYMYYGPHDRPGGIALAYADSIKGPWIEYSENPIIARDWQPHYSVSHVASAHPIWNEEEGKLFLYFHGENSVTRLATSEDGIHFNYEQVVIRTSDFTGISEASYARVFEHELDGKDNRYVMTLMGNNNGTRKIYLAWSKDGREWETQQEPLISPQPGQGGNLSGAYYFPYNGNHYVTVHGGSGNQYVIDVGENFDQEIHLGAYYQPTQDSPENGRAASRSYMYSENELYMIYEAGQRGSTKIALARAIYGEEVRDMAKATLRSTDVVATTNSEIEFEIIAERYDGSLIDKQELDVEFTSSDAAIVRIDQGRLYSGSEGFASVQAEVYYKGKRLSTNTVLFEVREGEVWNVIDESFVDYTRRWQVAKGSAAQGTIEQGAGFVDIQENRRGSGSFHYLTHSGFHLPDSHFTLEAELTVLDTSRGNEMSIRQGNQQKSIFIQYDGERGWIQDRLNQPTVSVEMNPTAPARYTLVSTGRTTYDVYREGEFLFHSTSVAQSGQDLLKIGADSQGDAAMRIESLRMQTNVTE</sequence>
<evidence type="ECO:0000256" key="1">
    <source>
        <dbReference type="SAM" id="SignalP"/>
    </source>
</evidence>
<dbReference type="RefSeq" id="WP_051667282.1">
    <property type="nucleotide sequence ID" value="NZ_CP003923.1"/>
</dbReference>
<reference evidence="2 3" key="1">
    <citation type="journal article" date="2014" name="Gene">
        <title>A comparative genomic analysis of the alkalitolerant soil bacterium Bacillus lehensis G1.</title>
        <authorList>
            <person name="Noor Y.M."/>
            <person name="Samsulrizal N.H."/>
            <person name="Jema'on N.A."/>
            <person name="Low K.O."/>
            <person name="Ramli A.N."/>
            <person name="Alias N.I."/>
            <person name="Damis S.I."/>
            <person name="Fuzi S.F."/>
            <person name="Isa M.N."/>
            <person name="Murad A.M."/>
            <person name="Raih M.F."/>
            <person name="Bakar F.D."/>
            <person name="Najimudin N."/>
            <person name="Mahadi N.M."/>
            <person name="Illias R.M."/>
        </authorList>
    </citation>
    <scope>NUCLEOTIDE SEQUENCE [LARGE SCALE GENOMIC DNA]</scope>
    <source>
        <strain evidence="2 3">G1</strain>
    </source>
</reference>
<dbReference type="KEGG" id="ble:BleG1_0544"/>
<name>A0A060LSQ1_9BACI</name>
<dbReference type="SUPFAM" id="SSF75005">
    <property type="entry name" value="Arabinanase/levansucrase/invertase"/>
    <property type="match status" value="1"/>
</dbReference>
<gene>
    <name evidence="2" type="ORF">BleG1_0544</name>
</gene>
<feature type="signal peptide" evidence="1">
    <location>
        <begin position="1"/>
        <end position="26"/>
    </location>
</feature>
<proteinExistence type="predicted"/>
<dbReference type="HOGENOM" id="CLU_032108_0_0_9"/>
<dbReference type="EMBL" id="CP003923">
    <property type="protein sequence ID" value="AIC93152.1"/>
    <property type="molecule type" value="Genomic_DNA"/>
</dbReference>
<dbReference type="InterPro" id="IPR023296">
    <property type="entry name" value="Glyco_hydro_beta-prop_sf"/>
</dbReference>
<dbReference type="AlphaFoldDB" id="A0A060LSQ1"/>
<keyword evidence="1" id="KW-0732">Signal</keyword>
<keyword evidence="3" id="KW-1185">Reference proteome</keyword>
<dbReference type="Gene3D" id="2.115.10.20">
    <property type="entry name" value="Glycosyl hydrolase domain, family 43"/>
    <property type="match status" value="2"/>
</dbReference>
<protein>
    <submittedName>
        <fullName evidence="2">Uncharacterized protein</fullName>
    </submittedName>
</protein>
<dbReference type="Proteomes" id="UP000027142">
    <property type="component" value="Chromosome"/>
</dbReference>
<accession>A0A060LSQ1</accession>
<evidence type="ECO:0000313" key="3">
    <source>
        <dbReference type="Proteomes" id="UP000027142"/>
    </source>
</evidence>
<dbReference type="OrthoDB" id="1413930at2"/>
<feature type="chain" id="PRO_5001587404" evidence="1">
    <location>
        <begin position="27"/>
        <end position="598"/>
    </location>
</feature>
<dbReference type="eggNOG" id="COG1621">
    <property type="taxonomic scope" value="Bacteria"/>
</dbReference>
<dbReference type="PATRIC" id="fig|1246626.3.peg.536"/>
<evidence type="ECO:0000313" key="2">
    <source>
        <dbReference type="EMBL" id="AIC93152.1"/>
    </source>
</evidence>